<dbReference type="NCBIfam" id="TIGR03767">
    <property type="entry name" value="P_acnes_RR"/>
    <property type="match status" value="1"/>
</dbReference>
<dbReference type="Proteomes" id="UP001501710">
    <property type="component" value="Unassembled WGS sequence"/>
</dbReference>
<dbReference type="RefSeq" id="WP_344897865.1">
    <property type="nucleotide sequence ID" value="NZ_BAABAS010000006.1"/>
</dbReference>
<feature type="domain" description="Calcineurin-like phosphoesterase" evidence="2">
    <location>
        <begin position="256"/>
        <end position="479"/>
    </location>
</feature>
<reference evidence="4" key="1">
    <citation type="journal article" date="2019" name="Int. J. Syst. Evol. Microbiol.">
        <title>The Global Catalogue of Microorganisms (GCM) 10K type strain sequencing project: providing services to taxonomists for standard genome sequencing and annotation.</title>
        <authorList>
            <consortium name="The Broad Institute Genomics Platform"/>
            <consortium name="The Broad Institute Genome Sequencing Center for Infectious Disease"/>
            <person name="Wu L."/>
            <person name="Ma J."/>
        </authorList>
    </citation>
    <scope>NUCLEOTIDE SEQUENCE [LARGE SCALE GENOMIC DNA]</scope>
    <source>
        <strain evidence="4">JCM 17440</strain>
    </source>
</reference>
<dbReference type="SUPFAM" id="SSF56300">
    <property type="entry name" value="Metallo-dependent phosphatases"/>
    <property type="match status" value="1"/>
</dbReference>
<evidence type="ECO:0000313" key="4">
    <source>
        <dbReference type="Proteomes" id="UP001501710"/>
    </source>
</evidence>
<feature type="region of interest" description="Disordered" evidence="1">
    <location>
        <begin position="557"/>
        <end position="579"/>
    </location>
</feature>
<accession>A0ABP8C4I3</accession>
<evidence type="ECO:0000313" key="3">
    <source>
        <dbReference type="EMBL" id="GAA4233449.1"/>
    </source>
</evidence>
<evidence type="ECO:0000256" key="1">
    <source>
        <dbReference type="SAM" id="MobiDB-lite"/>
    </source>
</evidence>
<gene>
    <name evidence="3" type="ORF">GCM10022254_35940</name>
</gene>
<dbReference type="PANTHER" id="PTHR43143">
    <property type="entry name" value="METALLOPHOSPHOESTERASE, CALCINEURIN SUPERFAMILY"/>
    <property type="match status" value="1"/>
</dbReference>
<dbReference type="InterPro" id="IPR022506">
    <property type="entry name" value="Metallophosphoesterase_PPA1498"/>
</dbReference>
<comment type="caution">
    <text evidence="3">The sequence shown here is derived from an EMBL/GenBank/DDBJ whole genome shotgun (WGS) entry which is preliminary data.</text>
</comment>
<dbReference type="InterPro" id="IPR051918">
    <property type="entry name" value="STPP_CPPED1"/>
</dbReference>
<dbReference type="InterPro" id="IPR029052">
    <property type="entry name" value="Metallo-depent_PP-like"/>
</dbReference>
<proteinExistence type="predicted"/>
<name>A0ABP8C4I3_9ACTN</name>
<organism evidence="3 4">
    <name type="scientific">Actinomadura meridiana</name>
    <dbReference type="NCBI Taxonomy" id="559626"/>
    <lineage>
        <taxon>Bacteria</taxon>
        <taxon>Bacillati</taxon>
        <taxon>Actinomycetota</taxon>
        <taxon>Actinomycetes</taxon>
        <taxon>Streptosporangiales</taxon>
        <taxon>Thermomonosporaceae</taxon>
        <taxon>Actinomadura</taxon>
    </lineage>
</organism>
<dbReference type="PROSITE" id="PS51318">
    <property type="entry name" value="TAT"/>
    <property type="match status" value="1"/>
</dbReference>
<dbReference type="Gene3D" id="3.60.21.10">
    <property type="match status" value="1"/>
</dbReference>
<dbReference type="InterPro" id="IPR006311">
    <property type="entry name" value="TAT_signal"/>
</dbReference>
<keyword evidence="4" id="KW-1185">Reference proteome</keyword>
<dbReference type="InterPro" id="IPR004843">
    <property type="entry name" value="Calcineurin-like_PHP"/>
</dbReference>
<evidence type="ECO:0000259" key="2">
    <source>
        <dbReference type="Pfam" id="PF00149"/>
    </source>
</evidence>
<dbReference type="PANTHER" id="PTHR43143:SF1">
    <property type="entry name" value="SERINE_THREONINE-PROTEIN PHOSPHATASE CPPED1"/>
    <property type="match status" value="1"/>
</dbReference>
<dbReference type="EMBL" id="BAABAS010000006">
    <property type="protein sequence ID" value="GAA4233449.1"/>
    <property type="molecule type" value="Genomic_DNA"/>
</dbReference>
<protein>
    <submittedName>
        <fullName evidence="3">TIGR03767 family metallophosphoesterase</fullName>
    </submittedName>
</protein>
<sequence>MTREYTRRRVLKGGAALGAGIASTGLTAFPTRPAAASPPLRGPAVGTTLAETYVLGAAGTGGYRPVITGPGEPHVLRRDLGGAASARRAATRRGVLAFGHLTDVHVVDAQSPARVEFLDRFKDVLDVLPVQGAYRPQEILSTQVADAMVRAMNDVGRGPATGLPLAFTINTGDAADNVQYNEVRWAIDLLDGGRIRPDSGDPNRYEGVMDAASYDRAFWHPDGPPAGSDTDIPMSRYGFPRVPGLIDAARRPFLAAGLDSPWFAVFGNHDGLAQGNLPVNPLISGLATGRLKIGVPADDEQAERLARVLIDADMIELLRLTREEGGLFRRVTPDARRRMLSRREVVAEHFTTTASLRGHGFTKDNLRDGTAYYGFDRGVVRGLVLDTVNPHGYSEGSLDRKQFAWLEAQLKAGSSRYLAEDGSVTGHSVKDRLFVLFSHHPVGSLDNALGGDRVLGDEVRDLLLRYPNVVLWVNGHTHRNHVIPHAREGGGGFWEVNTAAHIDFPQQSRVVELADNGDGTLSIFATILDSAGPASHGGRLTDTVRLASLSRELAGNDWQEREENRAVPGDVGGRPLTMGRRGEVADRNVELLIPAPF</sequence>
<dbReference type="Pfam" id="PF00149">
    <property type="entry name" value="Metallophos"/>
    <property type="match status" value="1"/>
</dbReference>